<feature type="non-terminal residue" evidence="8">
    <location>
        <position position="138"/>
    </location>
</feature>
<dbReference type="GeneID" id="112542026"/>
<evidence type="ECO:0000256" key="5">
    <source>
        <dbReference type="ARBA" id="ARBA00048679"/>
    </source>
</evidence>
<dbReference type="PANTHER" id="PTHR22988:SF71">
    <property type="entry name" value="CITRON RHO-INTERACTING KINASE"/>
    <property type="match status" value="1"/>
</dbReference>
<dbReference type="RefSeq" id="XP_025029534.1">
    <property type="nucleotide sequence ID" value="XM_025173766.1"/>
</dbReference>
<dbReference type="AlphaFoldDB" id="A0A9F5J8R0"/>
<evidence type="ECO:0000256" key="2">
    <source>
        <dbReference type="ARBA" id="ARBA00022553"/>
    </source>
</evidence>
<evidence type="ECO:0000256" key="6">
    <source>
        <dbReference type="PROSITE-ProRule" id="PRU10141"/>
    </source>
</evidence>
<keyword evidence="7" id="KW-1185">Reference proteome</keyword>
<feature type="binding site" evidence="6">
    <location>
        <position position="126"/>
    </location>
    <ligand>
        <name>ATP</name>
        <dbReference type="ChEBI" id="CHEBI:30616"/>
    </ligand>
</feature>
<dbReference type="OMA" id="IKHAANF"/>
<dbReference type="SUPFAM" id="SSF56112">
    <property type="entry name" value="Protein kinase-like (PK-like)"/>
    <property type="match status" value="1"/>
</dbReference>
<keyword evidence="1" id="KW-0723">Serine/threonine-protein kinase</keyword>
<dbReference type="KEGG" id="pbi:112542026"/>
<name>A0A9F5J8R0_PYTBI</name>
<accession>A0A9F5J8R0</accession>
<keyword evidence="6" id="KW-0547">Nucleotide-binding</keyword>
<keyword evidence="3" id="KW-0418">Kinase</keyword>
<dbReference type="OrthoDB" id="5919042at2759"/>
<dbReference type="GO" id="GO:0004674">
    <property type="term" value="F:protein serine/threonine kinase activity"/>
    <property type="evidence" value="ECO:0007669"/>
    <property type="project" value="UniProtKB-KW"/>
</dbReference>
<keyword evidence="3" id="KW-0808">Transferase</keyword>
<reference evidence="8" key="1">
    <citation type="submission" date="2025-08" db="UniProtKB">
        <authorList>
            <consortium name="RefSeq"/>
        </authorList>
    </citation>
    <scope>IDENTIFICATION</scope>
    <source>
        <tissue evidence="8">Liver</tissue>
    </source>
</reference>
<keyword evidence="2" id="KW-0597">Phosphoprotein</keyword>
<comment type="catalytic activity">
    <reaction evidence="4">
        <text>L-threonyl-[protein] + ATP = O-phospho-L-threonyl-[protein] + ADP + H(+)</text>
        <dbReference type="Rhea" id="RHEA:46608"/>
        <dbReference type="Rhea" id="RHEA-COMP:11060"/>
        <dbReference type="Rhea" id="RHEA-COMP:11605"/>
        <dbReference type="ChEBI" id="CHEBI:15378"/>
        <dbReference type="ChEBI" id="CHEBI:30013"/>
        <dbReference type="ChEBI" id="CHEBI:30616"/>
        <dbReference type="ChEBI" id="CHEBI:61977"/>
        <dbReference type="ChEBI" id="CHEBI:456216"/>
        <dbReference type="EC" id="2.7.11.1"/>
    </reaction>
</comment>
<dbReference type="GO" id="GO:0005524">
    <property type="term" value="F:ATP binding"/>
    <property type="evidence" value="ECO:0007669"/>
    <property type="project" value="UniProtKB-UniRule"/>
</dbReference>
<evidence type="ECO:0000256" key="1">
    <source>
        <dbReference type="ARBA" id="ARBA00022527"/>
    </source>
</evidence>
<proteinExistence type="predicted"/>
<organism evidence="7 8">
    <name type="scientific">Python bivittatus</name>
    <name type="common">Burmese python</name>
    <name type="synonym">Python molurus bivittatus</name>
    <dbReference type="NCBI Taxonomy" id="176946"/>
    <lineage>
        <taxon>Eukaryota</taxon>
        <taxon>Metazoa</taxon>
        <taxon>Chordata</taxon>
        <taxon>Craniata</taxon>
        <taxon>Vertebrata</taxon>
        <taxon>Euteleostomi</taxon>
        <taxon>Lepidosauria</taxon>
        <taxon>Squamata</taxon>
        <taxon>Bifurcata</taxon>
        <taxon>Unidentata</taxon>
        <taxon>Episquamata</taxon>
        <taxon>Toxicofera</taxon>
        <taxon>Serpentes</taxon>
        <taxon>Henophidia</taxon>
        <taxon>Pythonidae</taxon>
        <taxon>Python</taxon>
    </lineage>
</organism>
<sequence>MLKFKYATPHPVELGTVEPIASRASRLNLLLQGKLSSLAQQQMSPFSREGILDSLMVLYEECNNPLLMKMKHVGNFIKKHSDSIAEFRELQPSLKDFEVRSLVGCGHFAEVQVVKEKATSDIYAMKVMSKETLLAKDQ</sequence>
<dbReference type="Proteomes" id="UP000695026">
    <property type="component" value="Unplaced"/>
</dbReference>
<gene>
    <name evidence="8" type="primary">LOC112542026</name>
</gene>
<evidence type="ECO:0000256" key="4">
    <source>
        <dbReference type="ARBA" id="ARBA00047899"/>
    </source>
</evidence>
<dbReference type="PROSITE" id="PS00107">
    <property type="entry name" value="PROTEIN_KINASE_ATP"/>
    <property type="match status" value="1"/>
</dbReference>
<dbReference type="InterPro" id="IPR050839">
    <property type="entry name" value="Rho-assoc_Ser/Thr_Kinase"/>
</dbReference>
<comment type="catalytic activity">
    <reaction evidence="5">
        <text>L-seryl-[protein] + ATP = O-phospho-L-seryl-[protein] + ADP + H(+)</text>
        <dbReference type="Rhea" id="RHEA:17989"/>
        <dbReference type="Rhea" id="RHEA-COMP:9863"/>
        <dbReference type="Rhea" id="RHEA-COMP:11604"/>
        <dbReference type="ChEBI" id="CHEBI:15378"/>
        <dbReference type="ChEBI" id="CHEBI:29999"/>
        <dbReference type="ChEBI" id="CHEBI:30616"/>
        <dbReference type="ChEBI" id="CHEBI:83421"/>
        <dbReference type="ChEBI" id="CHEBI:456216"/>
        <dbReference type="EC" id="2.7.11.1"/>
    </reaction>
</comment>
<dbReference type="InterPro" id="IPR011009">
    <property type="entry name" value="Kinase-like_dom_sf"/>
</dbReference>
<evidence type="ECO:0000313" key="8">
    <source>
        <dbReference type="RefSeq" id="XP_025029534.1"/>
    </source>
</evidence>
<dbReference type="PANTHER" id="PTHR22988">
    <property type="entry name" value="MYOTONIC DYSTROPHY S/T KINASE-RELATED"/>
    <property type="match status" value="1"/>
</dbReference>
<protein>
    <submittedName>
        <fullName evidence="8">Citron Rho-interacting kinase-like</fullName>
    </submittedName>
</protein>
<keyword evidence="6" id="KW-0067">ATP-binding</keyword>
<evidence type="ECO:0000256" key="3">
    <source>
        <dbReference type="ARBA" id="ARBA00022777"/>
    </source>
</evidence>
<evidence type="ECO:0000313" key="7">
    <source>
        <dbReference type="Proteomes" id="UP000695026"/>
    </source>
</evidence>
<dbReference type="Gene3D" id="3.30.200.20">
    <property type="entry name" value="Phosphorylase Kinase, domain 1"/>
    <property type="match status" value="1"/>
</dbReference>
<dbReference type="InterPro" id="IPR017441">
    <property type="entry name" value="Protein_kinase_ATP_BS"/>
</dbReference>